<dbReference type="Gene3D" id="3.40.50.2000">
    <property type="entry name" value="Glycogen Phosphorylase B"/>
    <property type="match status" value="1"/>
</dbReference>
<name>A0ABT5ESS3_9BACT</name>
<protein>
    <submittedName>
        <fullName evidence="1">Uncharacterized protein</fullName>
    </submittedName>
</protein>
<dbReference type="Proteomes" id="UP001221411">
    <property type="component" value="Unassembled WGS sequence"/>
</dbReference>
<proteinExistence type="predicted"/>
<sequence>MQALLSKDGSRGDVEPMAGRAVQLGARGAEARVCAPPDFAELPAGVGVPLVPIGQPVCPPVTGATLPPRAAVLMPTGGWR</sequence>
<evidence type="ECO:0000313" key="2">
    <source>
        <dbReference type="Proteomes" id="UP001221411"/>
    </source>
</evidence>
<accession>A0ABT5ESS3</accession>
<organism evidence="1 2">
    <name type="scientific">Polyangium mundeleinium</name>
    <dbReference type="NCBI Taxonomy" id="2995306"/>
    <lineage>
        <taxon>Bacteria</taxon>
        <taxon>Pseudomonadati</taxon>
        <taxon>Myxococcota</taxon>
        <taxon>Polyangia</taxon>
        <taxon>Polyangiales</taxon>
        <taxon>Polyangiaceae</taxon>
        <taxon>Polyangium</taxon>
    </lineage>
</organism>
<comment type="caution">
    <text evidence="1">The sequence shown here is derived from an EMBL/GenBank/DDBJ whole genome shotgun (WGS) entry which is preliminary data.</text>
</comment>
<keyword evidence="2" id="KW-1185">Reference proteome</keyword>
<evidence type="ECO:0000313" key="1">
    <source>
        <dbReference type="EMBL" id="MDC0744871.1"/>
    </source>
</evidence>
<dbReference type="RefSeq" id="WP_271921840.1">
    <property type="nucleotide sequence ID" value="NZ_JAQNDO010000001.1"/>
</dbReference>
<dbReference type="EMBL" id="JAQNDO010000001">
    <property type="protein sequence ID" value="MDC0744871.1"/>
    <property type="molecule type" value="Genomic_DNA"/>
</dbReference>
<gene>
    <name evidence="1" type="ORF">POL67_26300</name>
</gene>
<reference evidence="1 2" key="1">
    <citation type="submission" date="2022-11" db="EMBL/GenBank/DDBJ databases">
        <title>Minimal conservation of predation-associated metabolite biosynthetic gene clusters underscores biosynthetic potential of Myxococcota including descriptions for ten novel species: Archangium lansinium sp. nov., Myxococcus landrumus sp. nov., Nannocystis bai.</title>
        <authorList>
            <person name="Ahearne A."/>
            <person name="Stevens C."/>
            <person name="Dowd S."/>
        </authorList>
    </citation>
    <scope>NUCLEOTIDE SEQUENCE [LARGE SCALE GENOMIC DNA]</scope>
    <source>
        <strain evidence="1 2">RJM3</strain>
    </source>
</reference>
<dbReference type="SUPFAM" id="SSF53756">
    <property type="entry name" value="UDP-Glycosyltransferase/glycogen phosphorylase"/>
    <property type="match status" value="1"/>
</dbReference>